<dbReference type="PANTHER" id="PTHR21562">
    <property type="entry name" value="NOTUM-RELATED"/>
    <property type="match status" value="1"/>
</dbReference>
<feature type="chain" id="PRO_5044980629" description="Pectin acetylesterase" evidence="6">
    <location>
        <begin position="25"/>
        <end position="397"/>
    </location>
</feature>
<dbReference type="SUPFAM" id="SSF53474">
    <property type="entry name" value="alpha/beta-Hydrolases"/>
    <property type="match status" value="1"/>
</dbReference>
<name>A0ABR0VVZ4_REHGL</name>
<evidence type="ECO:0000256" key="1">
    <source>
        <dbReference type="ARBA" id="ARBA00003534"/>
    </source>
</evidence>
<sequence>MERFMGFWCAILFGLLFSKWGVESFELDEVLTENRTDVSFLESMSYLESMYGESAANLPQKNALMVGLTLVHGAAAKGAVCLDGSLPGYHFDRGFGSGANSWLVNLELMKIILLYSCFMLRMLSYGKSPIKLVYFDFYNWNRVKIRYCDGASFAGDGEDKAAGLQFRGQRIWQAAIEDLMSKGLRNANQALLSGCSAGGLATILHCDEFRELFPRSTKVKCLSDAGLFLDATDVSGGRELRNFYGGVVSLQCFFPQNLISNIKTPLFILNAAYDAWQVQQSLALPSVDPRGDWRFCRKNIDRCSPSQIQFLQGGFRNHMVNAVKGLEASRQSGLFINSCFAHCQSERQDTWFASNSPVIGKKAIATAVGDWYFDRANIKEIDCPYPCDKTCHNLVFR</sequence>
<reference evidence="7 8" key="1">
    <citation type="journal article" date="2021" name="Comput. Struct. Biotechnol. J.">
        <title>De novo genome assembly of the potent medicinal plant Rehmannia glutinosa using nanopore technology.</title>
        <authorList>
            <person name="Ma L."/>
            <person name="Dong C."/>
            <person name="Song C."/>
            <person name="Wang X."/>
            <person name="Zheng X."/>
            <person name="Niu Y."/>
            <person name="Chen S."/>
            <person name="Feng W."/>
        </authorList>
    </citation>
    <scope>NUCLEOTIDE SEQUENCE [LARGE SCALE GENOMIC DNA]</scope>
    <source>
        <strain evidence="7">DH-2019</strain>
    </source>
</reference>
<keyword evidence="6" id="KW-0378">Hydrolase</keyword>
<protein>
    <recommendedName>
        <fullName evidence="6">Pectin acetylesterase</fullName>
        <ecNumber evidence="6">3.1.1.-</ecNumber>
    </recommendedName>
</protein>
<evidence type="ECO:0000313" key="7">
    <source>
        <dbReference type="EMBL" id="KAK6139478.1"/>
    </source>
</evidence>
<evidence type="ECO:0000256" key="5">
    <source>
        <dbReference type="ARBA" id="ARBA00023316"/>
    </source>
</evidence>
<evidence type="ECO:0000313" key="8">
    <source>
        <dbReference type="Proteomes" id="UP001318860"/>
    </source>
</evidence>
<comment type="function">
    <text evidence="1 6">Hydrolyzes acetyl esters in homogalacturonan regions of pectin. In type I primary cell wall, galacturonic acid residues of pectin can be acetylated at the O-2 and O-3 positions. Decreasing the degree of acetylation of pectin gels in vitro alters their physical properties.</text>
</comment>
<keyword evidence="6" id="KW-0964">Secreted</keyword>
<comment type="subcellular location">
    <subcellularLocation>
        <location evidence="2 6">Secreted</location>
        <location evidence="2 6">Cell wall</location>
    </subcellularLocation>
</comment>
<evidence type="ECO:0000256" key="4">
    <source>
        <dbReference type="ARBA" id="ARBA00022512"/>
    </source>
</evidence>
<dbReference type="InterPro" id="IPR004963">
    <property type="entry name" value="PAE/NOTUM"/>
</dbReference>
<dbReference type="EC" id="3.1.1.-" evidence="6"/>
<keyword evidence="8" id="KW-1185">Reference proteome</keyword>
<keyword evidence="4 6" id="KW-0134">Cell wall</keyword>
<comment type="similarity">
    <text evidence="3 6">Belongs to the pectinacetylesterase family.</text>
</comment>
<accession>A0ABR0VVZ4</accession>
<evidence type="ECO:0000256" key="3">
    <source>
        <dbReference type="ARBA" id="ARBA00005784"/>
    </source>
</evidence>
<dbReference type="EMBL" id="JABTTQ020000415">
    <property type="protein sequence ID" value="KAK6139478.1"/>
    <property type="molecule type" value="Genomic_DNA"/>
</dbReference>
<gene>
    <name evidence="7" type="ORF">DH2020_026792</name>
</gene>
<feature type="signal peptide" evidence="6">
    <location>
        <begin position="1"/>
        <end position="24"/>
    </location>
</feature>
<keyword evidence="6" id="KW-0732">Signal</keyword>
<organism evidence="7 8">
    <name type="scientific">Rehmannia glutinosa</name>
    <name type="common">Chinese foxglove</name>
    <dbReference type="NCBI Taxonomy" id="99300"/>
    <lineage>
        <taxon>Eukaryota</taxon>
        <taxon>Viridiplantae</taxon>
        <taxon>Streptophyta</taxon>
        <taxon>Embryophyta</taxon>
        <taxon>Tracheophyta</taxon>
        <taxon>Spermatophyta</taxon>
        <taxon>Magnoliopsida</taxon>
        <taxon>eudicotyledons</taxon>
        <taxon>Gunneridae</taxon>
        <taxon>Pentapetalae</taxon>
        <taxon>asterids</taxon>
        <taxon>lamiids</taxon>
        <taxon>Lamiales</taxon>
        <taxon>Orobanchaceae</taxon>
        <taxon>Rehmannieae</taxon>
        <taxon>Rehmannia</taxon>
    </lineage>
</organism>
<proteinExistence type="inferred from homology"/>
<dbReference type="InterPro" id="IPR029058">
    <property type="entry name" value="AB_hydrolase_fold"/>
</dbReference>
<dbReference type="Pfam" id="PF03283">
    <property type="entry name" value="PAE"/>
    <property type="match status" value="2"/>
</dbReference>
<dbReference type="PANTHER" id="PTHR21562:SF5">
    <property type="entry name" value="PECTIN ACETYLESTERASE 12"/>
    <property type="match status" value="1"/>
</dbReference>
<evidence type="ECO:0000256" key="2">
    <source>
        <dbReference type="ARBA" id="ARBA00004191"/>
    </source>
</evidence>
<comment type="caution">
    <text evidence="7">The sequence shown here is derived from an EMBL/GenBank/DDBJ whole genome shotgun (WGS) entry which is preliminary data.</text>
</comment>
<evidence type="ECO:0000256" key="6">
    <source>
        <dbReference type="RuleBase" id="RU363114"/>
    </source>
</evidence>
<dbReference type="Proteomes" id="UP001318860">
    <property type="component" value="Unassembled WGS sequence"/>
</dbReference>
<keyword evidence="5 6" id="KW-0961">Cell wall biogenesis/degradation</keyword>